<gene>
    <name evidence="1" type="ORF">CTOB1V02_LOCUS8288</name>
</gene>
<dbReference type="Pfam" id="PF00781">
    <property type="entry name" value="DAGK_cat"/>
    <property type="match status" value="1"/>
</dbReference>
<evidence type="ECO:0000313" key="1">
    <source>
        <dbReference type="EMBL" id="CAD7230430.1"/>
    </source>
</evidence>
<dbReference type="SUPFAM" id="SSF111331">
    <property type="entry name" value="NAD kinase/diacylglycerol kinase-like"/>
    <property type="match status" value="1"/>
</dbReference>
<protein>
    <submittedName>
        <fullName evidence="1">Uncharacterized protein</fullName>
    </submittedName>
</protein>
<dbReference type="OrthoDB" id="530923at2759"/>
<proteinExistence type="predicted"/>
<dbReference type="InterPro" id="IPR050187">
    <property type="entry name" value="Lipid_Phosphate_FormReg"/>
</dbReference>
<organism evidence="1">
    <name type="scientific">Cyprideis torosa</name>
    <dbReference type="NCBI Taxonomy" id="163714"/>
    <lineage>
        <taxon>Eukaryota</taxon>
        <taxon>Metazoa</taxon>
        <taxon>Ecdysozoa</taxon>
        <taxon>Arthropoda</taxon>
        <taxon>Crustacea</taxon>
        <taxon>Oligostraca</taxon>
        <taxon>Ostracoda</taxon>
        <taxon>Podocopa</taxon>
        <taxon>Podocopida</taxon>
        <taxon>Cytherocopina</taxon>
        <taxon>Cytheroidea</taxon>
        <taxon>Cytherideidae</taxon>
        <taxon>Cyprideis</taxon>
    </lineage>
</organism>
<dbReference type="Gene3D" id="3.40.50.10330">
    <property type="entry name" value="Probable inorganic polyphosphate/atp-NAD kinase, domain 1"/>
    <property type="match status" value="1"/>
</dbReference>
<dbReference type="InterPro" id="IPR045363">
    <property type="entry name" value="CERK_C"/>
</dbReference>
<dbReference type="InterPro" id="IPR016064">
    <property type="entry name" value="NAD/diacylglycerol_kinase_sf"/>
</dbReference>
<dbReference type="PANTHER" id="PTHR12358">
    <property type="entry name" value="SPHINGOSINE KINASE"/>
    <property type="match status" value="1"/>
</dbReference>
<dbReference type="AlphaFoldDB" id="A0A7R8ZNI1"/>
<accession>A0A7R8ZNI1</accession>
<dbReference type="Gene3D" id="2.60.200.40">
    <property type="match status" value="1"/>
</dbReference>
<dbReference type="SMART" id="SM00046">
    <property type="entry name" value="DAGKc"/>
    <property type="match status" value="1"/>
</dbReference>
<name>A0A7R8ZNI1_9CRUS</name>
<dbReference type="GO" id="GO:0016020">
    <property type="term" value="C:membrane"/>
    <property type="evidence" value="ECO:0007669"/>
    <property type="project" value="GOC"/>
</dbReference>
<dbReference type="EMBL" id="OB662686">
    <property type="protein sequence ID" value="CAD7230430.1"/>
    <property type="molecule type" value="Genomic_DNA"/>
</dbReference>
<dbReference type="InterPro" id="IPR017438">
    <property type="entry name" value="ATP-NAD_kinase_N"/>
</dbReference>
<dbReference type="PROSITE" id="PS50146">
    <property type="entry name" value="DAGK"/>
    <property type="match status" value="1"/>
</dbReference>
<dbReference type="PANTHER" id="PTHR12358:SF111">
    <property type="entry name" value="CERAMIDE KINASE, ISOFORM A"/>
    <property type="match status" value="1"/>
</dbReference>
<sequence>MDEVPTKFCSFFSIKGVKSHVIFSLGGIEISTEKSPGKQQFIASEDFVAVSPKSLQLHCDELGSPISPIAEVMPNNDECGLTLHYGSRVGKFCWRVKTVTLRHHDPSVTQRWAARIQHCIDAQTNRPRRLLVFINPFGGRKRGRSIYWKTVAPLFELAGISCDVVETEYANHAKTLLKTKDLLGYDGVISVGGDGMFSEILNGALEREVSDASANVNDPSVKFLKPKMRLGMIPCGSTDALVYATNGTSDVVTAAIHIILGDRLPVDVCAIHSRRGFERGAVICIATGFLGSMLAYSEKLRCMGPERYSVAAVRAFLRHKKVAFSASLTPTDSSPVDESPCFTDCITCTNASIREVFRVESEPELSETPRPCPTVVKGSFLHITSAVSTAAYDMAPHGVSPYNHFGNGCMDVIFVKKTSRLNHLKFFYRILFKPGKQLTLPFVTTYRVREMDLRFLPPSPSPVTTPFNCDGELIDDDCLKLKYDAAPPLERYSAMQCRHSHQIH</sequence>
<reference evidence="1" key="1">
    <citation type="submission" date="2020-11" db="EMBL/GenBank/DDBJ databases">
        <authorList>
            <person name="Tran Van P."/>
        </authorList>
    </citation>
    <scope>NUCLEOTIDE SEQUENCE</scope>
</reference>
<dbReference type="GO" id="GO:0006672">
    <property type="term" value="P:ceramide metabolic process"/>
    <property type="evidence" value="ECO:0007669"/>
    <property type="project" value="TreeGrafter"/>
</dbReference>
<dbReference type="GO" id="GO:0001729">
    <property type="term" value="F:ceramide kinase activity"/>
    <property type="evidence" value="ECO:0007669"/>
    <property type="project" value="TreeGrafter"/>
</dbReference>
<dbReference type="InterPro" id="IPR001206">
    <property type="entry name" value="Diacylglycerol_kinase_cat_dom"/>
</dbReference>
<dbReference type="Pfam" id="PF19280">
    <property type="entry name" value="CERK_C"/>
    <property type="match status" value="1"/>
</dbReference>